<keyword evidence="3" id="KW-1185">Reference proteome</keyword>
<sequence length="153" mass="16893">MPTQSSPPGAQKLRSTVRKLVKKIKPPKEGPMPGELDSTEVQLARFFGKPVAIASIASMEHPSPAPSLASSCPTGSPATDSYNSDIAYDSTRTAHVTDQEIAEGTQEMLLDDDFLEGGWQFWKRLLAEDSRSRPSRSAVRFEWQGPWVVYDQQ</sequence>
<organism evidence="2 3">
    <name type="scientific">Letharia lupina</name>
    <dbReference type="NCBI Taxonomy" id="560253"/>
    <lineage>
        <taxon>Eukaryota</taxon>
        <taxon>Fungi</taxon>
        <taxon>Dikarya</taxon>
        <taxon>Ascomycota</taxon>
        <taxon>Pezizomycotina</taxon>
        <taxon>Lecanoromycetes</taxon>
        <taxon>OSLEUM clade</taxon>
        <taxon>Lecanoromycetidae</taxon>
        <taxon>Lecanorales</taxon>
        <taxon>Lecanorineae</taxon>
        <taxon>Parmeliaceae</taxon>
        <taxon>Letharia</taxon>
    </lineage>
</organism>
<gene>
    <name evidence="2" type="ORF">HO133_009572</name>
</gene>
<evidence type="ECO:0000313" key="3">
    <source>
        <dbReference type="Proteomes" id="UP000593566"/>
    </source>
</evidence>
<name>A0A8H6CL65_9LECA</name>
<dbReference type="EMBL" id="JACCJB010000007">
    <property type="protein sequence ID" value="KAF6225572.1"/>
    <property type="molecule type" value="Genomic_DNA"/>
</dbReference>
<accession>A0A8H6CL65</accession>
<feature type="region of interest" description="Disordered" evidence="1">
    <location>
        <begin position="62"/>
        <end position="81"/>
    </location>
</feature>
<proteinExistence type="predicted"/>
<dbReference type="Proteomes" id="UP000593566">
    <property type="component" value="Unassembled WGS sequence"/>
</dbReference>
<dbReference type="GeneID" id="59337967"/>
<dbReference type="AlphaFoldDB" id="A0A8H6CL65"/>
<evidence type="ECO:0000256" key="1">
    <source>
        <dbReference type="SAM" id="MobiDB-lite"/>
    </source>
</evidence>
<evidence type="ECO:0000313" key="2">
    <source>
        <dbReference type="EMBL" id="KAF6225572.1"/>
    </source>
</evidence>
<protein>
    <submittedName>
        <fullName evidence="2">Uncharacterized protein</fullName>
    </submittedName>
</protein>
<dbReference type="RefSeq" id="XP_037154281.1">
    <property type="nucleotide sequence ID" value="XM_037300433.1"/>
</dbReference>
<comment type="caution">
    <text evidence="2">The sequence shown here is derived from an EMBL/GenBank/DDBJ whole genome shotgun (WGS) entry which is preliminary data.</text>
</comment>
<reference evidence="2 3" key="1">
    <citation type="journal article" date="2020" name="Genomics">
        <title>Complete, high-quality genomes from long-read metagenomic sequencing of two wolf lichen thalli reveals enigmatic genome architecture.</title>
        <authorList>
            <person name="McKenzie S.K."/>
            <person name="Walston R.F."/>
            <person name="Allen J.L."/>
        </authorList>
    </citation>
    <scope>NUCLEOTIDE SEQUENCE [LARGE SCALE GENOMIC DNA]</scope>
    <source>
        <strain evidence="2">WasteWater1</strain>
    </source>
</reference>